<protein>
    <recommendedName>
        <fullName evidence="4">DUF642 domain-containing protein</fullName>
    </recommendedName>
</protein>
<evidence type="ECO:0000313" key="3">
    <source>
        <dbReference type="Proteomes" id="UP001290861"/>
    </source>
</evidence>
<keyword evidence="3" id="KW-1185">Reference proteome</keyword>
<dbReference type="RefSeq" id="WP_322608853.1">
    <property type="nucleotide sequence ID" value="NZ_JARVCO010000010.1"/>
</dbReference>
<feature type="signal peptide" evidence="1">
    <location>
        <begin position="1"/>
        <end position="21"/>
    </location>
</feature>
<sequence length="1002" mass="104748">MTNRLLIGLAMAGVIAISAQAQLYSEDFEQPITRVDVGNGNAKLNTDFQIGEWAYTDLNAGNNGNITTVDGSTAIIQDSGVGQRGMVIAIDASTWSTGNKSLSFKSTSVSGANSVYYGIFSVNANADPIVDLGKGGGAFANCGKPSPAVAELKEIGAYAATGTTLTNFTWTAGAADTLMLVFNSGDNSEVGLDDIVIDDAAATGPATVGLSPDSELVISVTHPATVANNDLVVTYIEGGALADGQIESVNIYSNGFSLVGTYSFPIALSDSDTAQFDIQFDAAAVGVVNGASANRIGLAEVIWSENGGGTYTNTIALDGDYNNPPFDLDIGDQVGGADQPIIMTMIVPDSAVTNTVAVNYTEGPAHTNAQISSIVFSNATHIGFSADPASFELSDPAPSTTTFNLVFDNSVAGLTHKQSASADMVVTYNELGGPDQTSVIPVSVSYYNPPVGVIQLNMGESVNVVNDSVYGNRKLNEFDAYTNQFNIASGGSQDTSNGRIQVNSGATNIRALWNLVESGTAGMDNFGEVDTVPLTNGLYQYQFDYEVVNNSGAEAYWSIDAYALIDQGSTGTVDYVQLDDSEGTLEKRVPVAQGLASFSQHSGGILTGSGNVSRSSGAVTVNVTNGYDSIFIIQGAGGTDVRIYDLSLVRIGDFEVGPPPFNSPNAVVAATFDDANSTNAIISGLDLTDLNNVTDTNGVSIANTFRGNNLARAGKSLQSTVSPTAGKVNMLLVRAGTSGYDDVGFQDTIALSEGVYDLTFDVDTTPGNFSTNTSSVGVDLYALSGIVVGDANNTVRIGHQNKDGNGIQTFGAASKTLLASVSYTNDFTGTVTLSNMNVLAGQDVLIVLRHQEGPDPIFDNIELVRTGDLASTGYDAWVILNGLYGPDADLQADLENGGAGDGLNNLMEYALGGDPNVADSGIVLQQSVSGGVFQHVYNERTDDESLTFTVELDQIRNLSYADWQEEGLTETRGVDDGTFQTVTNTTDTLESVNFIRLKVDKN</sequence>
<accession>A0ABU5MXY4</accession>
<dbReference type="EMBL" id="JARVCO010000010">
    <property type="protein sequence ID" value="MDZ8119064.1"/>
    <property type="molecule type" value="Genomic_DNA"/>
</dbReference>
<evidence type="ECO:0008006" key="4">
    <source>
        <dbReference type="Google" id="ProtNLM"/>
    </source>
</evidence>
<gene>
    <name evidence="2" type="ORF">P9H32_10555</name>
</gene>
<name>A0ABU5MXY4_9BACT</name>
<proteinExistence type="predicted"/>
<evidence type="ECO:0000313" key="2">
    <source>
        <dbReference type="EMBL" id="MDZ8119064.1"/>
    </source>
</evidence>
<comment type="caution">
    <text evidence="2">The sequence shown here is derived from an EMBL/GenBank/DDBJ whole genome shotgun (WGS) entry which is preliminary data.</text>
</comment>
<dbReference type="Proteomes" id="UP001290861">
    <property type="component" value="Unassembled WGS sequence"/>
</dbReference>
<organism evidence="2 3">
    <name type="scientific">Pontiella agarivorans</name>
    <dbReference type="NCBI Taxonomy" id="3038953"/>
    <lineage>
        <taxon>Bacteria</taxon>
        <taxon>Pseudomonadati</taxon>
        <taxon>Kiritimatiellota</taxon>
        <taxon>Kiritimatiellia</taxon>
        <taxon>Kiritimatiellales</taxon>
        <taxon>Pontiellaceae</taxon>
        <taxon>Pontiella</taxon>
    </lineage>
</organism>
<feature type="chain" id="PRO_5045961894" description="DUF642 domain-containing protein" evidence="1">
    <location>
        <begin position="22"/>
        <end position="1002"/>
    </location>
</feature>
<evidence type="ECO:0000256" key="1">
    <source>
        <dbReference type="SAM" id="SignalP"/>
    </source>
</evidence>
<keyword evidence="1" id="KW-0732">Signal</keyword>
<reference evidence="2 3" key="1">
    <citation type="journal article" date="2024" name="Appl. Environ. Microbiol.">
        <title>Pontiella agarivorans sp. nov., a novel marine anaerobic bacterium capable of degrading macroalgal polysaccharides and fixing nitrogen.</title>
        <authorList>
            <person name="Liu N."/>
            <person name="Kivenson V."/>
            <person name="Peng X."/>
            <person name="Cui Z."/>
            <person name="Lankiewicz T.S."/>
            <person name="Gosselin K.M."/>
            <person name="English C.J."/>
            <person name="Blair E.M."/>
            <person name="O'Malley M.A."/>
            <person name="Valentine D.L."/>
        </authorList>
    </citation>
    <scope>NUCLEOTIDE SEQUENCE [LARGE SCALE GENOMIC DNA]</scope>
    <source>
        <strain evidence="2 3">NLcol2</strain>
    </source>
</reference>